<keyword evidence="2" id="KW-1185">Reference proteome</keyword>
<protein>
    <submittedName>
        <fullName evidence="1">Uncharacterized protein</fullName>
    </submittedName>
</protein>
<reference evidence="1" key="2">
    <citation type="submission" date="2020-09" db="EMBL/GenBank/DDBJ databases">
        <authorList>
            <person name="Sun Q."/>
            <person name="Zhou Y."/>
        </authorList>
    </citation>
    <scope>NUCLEOTIDE SEQUENCE</scope>
    <source>
        <strain evidence="1">CGMCC 1.15254</strain>
    </source>
</reference>
<organism evidence="1 2">
    <name type="scientific">Terasakiella brassicae</name>
    <dbReference type="NCBI Taxonomy" id="1634917"/>
    <lineage>
        <taxon>Bacteria</taxon>
        <taxon>Pseudomonadati</taxon>
        <taxon>Pseudomonadota</taxon>
        <taxon>Alphaproteobacteria</taxon>
        <taxon>Rhodospirillales</taxon>
        <taxon>Terasakiellaceae</taxon>
        <taxon>Terasakiella</taxon>
    </lineage>
</organism>
<dbReference type="RefSeq" id="WP_188666650.1">
    <property type="nucleotide sequence ID" value="NZ_BMHV01000028.1"/>
</dbReference>
<proteinExistence type="predicted"/>
<dbReference type="AlphaFoldDB" id="A0A917C608"/>
<dbReference type="Proteomes" id="UP000632498">
    <property type="component" value="Unassembled WGS sequence"/>
</dbReference>
<sequence length="100" mass="11711">MQLFKRFRHMDQSIAHKAERALKKYRLRGNERVGGQFAVPLGNNKALVIERTVYGWEFYRVVNVTFRHKALLTPQQAKLAAQRGIDHQHFCVTPFMGEQK</sequence>
<dbReference type="EMBL" id="BMHV01000028">
    <property type="protein sequence ID" value="GGF73594.1"/>
    <property type="molecule type" value="Genomic_DNA"/>
</dbReference>
<gene>
    <name evidence="1" type="ORF">GCM10011332_29560</name>
</gene>
<evidence type="ECO:0000313" key="2">
    <source>
        <dbReference type="Proteomes" id="UP000632498"/>
    </source>
</evidence>
<name>A0A917C608_9PROT</name>
<accession>A0A917C608</accession>
<comment type="caution">
    <text evidence="1">The sequence shown here is derived from an EMBL/GenBank/DDBJ whole genome shotgun (WGS) entry which is preliminary data.</text>
</comment>
<evidence type="ECO:0000313" key="1">
    <source>
        <dbReference type="EMBL" id="GGF73594.1"/>
    </source>
</evidence>
<reference evidence="1" key="1">
    <citation type="journal article" date="2014" name="Int. J. Syst. Evol. Microbiol.">
        <title>Complete genome sequence of Corynebacterium casei LMG S-19264T (=DSM 44701T), isolated from a smear-ripened cheese.</title>
        <authorList>
            <consortium name="US DOE Joint Genome Institute (JGI-PGF)"/>
            <person name="Walter F."/>
            <person name="Albersmeier A."/>
            <person name="Kalinowski J."/>
            <person name="Ruckert C."/>
        </authorList>
    </citation>
    <scope>NUCLEOTIDE SEQUENCE</scope>
    <source>
        <strain evidence="1">CGMCC 1.15254</strain>
    </source>
</reference>